<comment type="caution">
    <text evidence="1">The sequence shown here is derived from an EMBL/GenBank/DDBJ whole genome shotgun (WGS) entry which is preliminary data.</text>
</comment>
<dbReference type="AlphaFoldDB" id="A0A9D4K414"/>
<sequence>MKLIDADTGLETTAPILGKKVKIRSIYNFDSNALAVEYPRGLHNFDLTVGPDSGASPRMQLVNEAG</sequence>
<reference evidence="1" key="2">
    <citation type="submission" date="2020-11" db="EMBL/GenBank/DDBJ databases">
        <authorList>
            <person name="McCartney M.A."/>
            <person name="Auch B."/>
            <person name="Kono T."/>
            <person name="Mallez S."/>
            <person name="Becker A."/>
            <person name="Gohl D.M."/>
            <person name="Silverstein K.A.T."/>
            <person name="Koren S."/>
            <person name="Bechman K.B."/>
            <person name="Herman A."/>
            <person name="Abrahante J.E."/>
            <person name="Garbe J."/>
        </authorList>
    </citation>
    <scope>NUCLEOTIDE SEQUENCE</scope>
    <source>
        <strain evidence="1">Duluth1</strain>
        <tissue evidence="1">Whole animal</tissue>
    </source>
</reference>
<accession>A0A9D4K414</accession>
<evidence type="ECO:0000313" key="1">
    <source>
        <dbReference type="EMBL" id="KAH3832586.1"/>
    </source>
</evidence>
<name>A0A9D4K414_DREPO</name>
<protein>
    <submittedName>
        <fullName evidence="1">Uncharacterized protein</fullName>
    </submittedName>
</protein>
<reference evidence="1" key="1">
    <citation type="journal article" date="2019" name="bioRxiv">
        <title>The Genome of the Zebra Mussel, Dreissena polymorpha: A Resource for Invasive Species Research.</title>
        <authorList>
            <person name="McCartney M.A."/>
            <person name="Auch B."/>
            <person name="Kono T."/>
            <person name="Mallez S."/>
            <person name="Zhang Y."/>
            <person name="Obille A."/>
            <person name="Becker A."/>
            <person name="Abrahante J.E."/>
            <person name="Garbe J."/>
            <person name="Badalamenti J.P."/>
            <person name="Herman A."/>
            <person name="Mangelson H."/>
            <person name="Liachko I."/>
            <person name="Sullivan S."/>
            <person name="Sone E.D."/>
            <person name="Koren S."/>
            <person name="Silverstein K.A.T."/>
            <person name="Beckman K.B."/>
            <person name="Gohl D.M."/>
        </authorList>
    </citation>
    <scope>NUCLEOTIDE SEQUENCE</scope>
    <source>
        <strain evidence="1">Duluth1</strain>
        <tissue evidence="1">Whole animal</tissue>
    </source>
</reference>
<organism evidence="1 2">
    <name type="scientific">Dreissena polymorpha</name>
    <name type="common">Zebra mussel</name>
    <name type="synonym">Mytilus polymorpha</name>
    <dbReference type="NCBI Taxonomy" id="45954"/>
    <lineage>
        <taxon>Eukaryota</taxon>
        <taxon>Metazoa</taxon>
        <taxon>Spiralia</taxon>
        <taxon>Lophotrochozoa</taxon>
        <taxon>Mollusca</taxon>
        <taxon>Bivalvia</taxon>
        <taxon>Autobranchia</taxon>
        <taxon>Heteroconchia</taxon>
        <taxon>Euheterodonta</taxon>
        <taxon>Imparidentia</taxon>
        <taxon>Neoheterodontei</taxon>
        <taxon>Myida</taxon>
        <taxon>Dreissenoidea</taxon>
        <taxon>Dreissenidae</taxon>
        <taxon>Dreissena</taxon>
    </lineage>
</organism>
<proteinExistence type="predicted"/>
<evidence type="ECO:0000313" key="2">
    <source>
        <dbReference type="Proteomes" id="UP000828390"/>
    </source>
</evidence>
<keyword evidence="2" id="KW-1185">Reference proteome</keyword>
<dbReference type="Proteomes" id="UP000828390">
    <property type="component" value="Unassembled WGS sequence"/>
</dbReference>
<dbReference type="EMBL" id="JAIWYP010000004">
    <property type="protein sequence ID" value="KAH3832586.1"/>
    <property type="molecule type" value="Genomic_DNA"/>
</dbReference>
<gene>
    <name evidence="1" type="ORF">DPMN_105878</name>
</gene>